<evidence type="ECO:0000313" key="2">
    <source>
        <dbReference type="Proteomes" id="UP001646157"/>
    </source>
</evidence>
<accession>A0ABS2ND93</accession>
<gene>
    <name evidence="1" type="ORF">JOC86_002365</name>
</gene>
<dbReference type="RefSeq" id="WP_205172542.1">
    <property type="nucleotide sequence ID" value="NZ_JAFBDZ010000002.1"/>
</dbReference>
<protein>
    <submittedName>
        <fullName evidence="1">Uncharacterized protein</fullName>
    </submittedName>
</protein>
<reference evidence="1 2" key="1">
    <citation type="submission" date="2021-01" db="EMBL/GenBank/DDBJ databases">
        <title>Genomic Encyclopedia of Type Strains, Phase IV (KMG-IV): sequencing the most valuable type-strain genomes for metagenomic binning, comparative biology and taxonomic classification.</title>
        <authorList>
            <person name="Goeker M."/>
        </authorList>
    </citation>
    <scope>NUCLEOTIDE SEQUENCE [LARGE SCALE GENOMIC DNA]</scope>
    <source>
        <strain evidence="1 2">DSM 24834</strain>
    </source>
</reference>
<organism evidence="1 2">
    <name type="scientific">Rossellomorea pakistanensis</name>
    <dbReference type="NCBI Taxonomy" id="992288"/>
    <lineage>
        <taxon>Bacteria</taxon>
        <taxon>Bacillati</taxon>
        <taxon>Bacillota</taxon>
        <taxon>Bacilli</taxon>
        <taxon>Bacillales</taxon>
        <taxon>Bacillaceae</taxon>
        <taxon>Rossellomorea</taxon>
    </lineage>
</organism>
<comment type="caution">
    <text evidence="1">The sequence shown here is derived from an EMBL/GenBank/DDBJ whole genome shotgun (WGS) entry which is preliminary data.</text>
</comment>
<sequence length="235" mass="26386">MIKEAIQYIVGLGNTRIEKVGDQVYSTQPIHKVSIPTPNTIQVRSLSGLVEYLQSGFDGEEQLMIHVESPTDVSVFSSFNRDFNRKALIEAKAMIPGYSFERWYDAEEFNIKLQSVFVKNEDRDIMLKVVGNIKEEDVRTVGDNGVSQSVTAKVGVATVGQVEVPNPVALKPYRTFVEVDQPESDFIFRMQNGPRCALFEADGGAWKVQAMRNIKDYLQFALQEEFNAGKLVIIA</sequence>
<proteinExistence type="predicted"/>
<dbReference type="EMBL" id="JAFBDZ010000002">
    <property type="protein sequence ID" value="MBM7585823.1"/>
    <property type="molecule type" value="Genomic_DNA"/>
</dbReference>
<evidence type="ECO:0000313" key="1">
    <source>
        <dbReference type="EMBL" id="MBM7585823.1"/>
    </source>
</evidence>
<keyword evidence="2" id="KW-1185">Reference proteome</keyword>
<name>A0ABS2ND93_9BACI</name>
<dbReference type="Proteomes" id="UP001646157">
    <property type="component" value="Unassembled WGS sequence"/>
</dbReference>